<protein>
    <recommendedName>
        <fullName evidence="6">COP9 signalosome complex subunit 6</fullName>
    </recommendedName>
</protein>
<evidence type="ECO:0000259" key="3">
    <source>
        <dbReference type="Pfam" id="PF13012"/>
    </source>
</evidence>
<comment type="similarity">
    <text evidence="1">Belongs to the peptidase M67A family. CSN6 subfamily.</text>
</comment>
<keyword evidence="5" id="KW-1185">Reference proteome</keyword>
<dbReference type="OrthoDB" id="1378at2759"/>
<comment type="caution">
    <text evidence="4">The sequence shown here is derived from an EMBL/GenBank/DDBJ whole genome shotgun (WGS) entry which is preliminary data.</text>
</comment>
<dbReference type="RefSeq" id="XP_040722881.1">
    <property type="nucleotide sequence ID" value="XM_040870000.1"/>
</dbReference>
<dbReference type="GeneID" id="63786599"/>
<feature type="domain" description="JAB1/MPN/MOV34 metalloenzyme" evidence="2">
    <location>
        <begin position="7"/>
        <end position="107"/>
    </location>
</feature>
<dbReference type="GO" id="GO:0008180">
    <property type="term" value="C:COP9 signalosome"/>
    <property type="evidence" value="ECO:0007669"/>
    <property type="project" value="TreeGrafter"/>
</dbReference>
<evidence type="ECO:0000313" key="5">
    <source>
        <dbReference type="Proteomes" id="UP000193685"/>
    </source>
</evidence>
<dbReference type="STRING" id="56484.A0A1Y2EZH7"/>
<dbReference type="Pfam" id="PF13012">
    <property type="entry name" value="MitMem_reg"/>
    <property type="match status" value="1"/>
</dbReference>
<evidence type="ECO:0000313" key="4">
    <source>
        <dbReference type="EMBL" id="ORY77041.1"/>
    </source>
</evidence>
<evidence type="ECO:0000256" key="1">
    <source>
        <dbReference type="ARBA" id="ARBA00010893"/>
    </source>
</evidence>
<dbReference type="GO" id="GO:0008237">
    <property type="term" value="F:metallopeptidase activity"/>
    <property type="evidence" value="ECO:0007669"/>
    <property type="project" value="InterPro"/>
</dbReference>
<dbReference type="PANTHER" id="PTHR10540:SF8">
    <property type="entry name" value="COP9 SIGNALOSOME COMPLEX SUBUNIT 6"/>
    <property type="match status" value="1"/>
</dbReference>
<dbReference type="Pfam" id="PF01398">
    <property type="entry name" value="JAB"/>
    <property type="match status" value="1"/>
</dbReference>
<dbReference type="Gene3D" id="3.40.140.10">
    <property type="entry name" value="Cytidine Deaminase, domain 2"/>
    <property type="match status" value="1"/>
</dbReference>
<accession>A0A1Y2EZH7</accession>
<dbReference type="AlphaFoldDB" id="A0A1Y2EZH7"/>
<feature type="domain" description="EIF3F/CSN6-like C-terminal" evidence="3">
    <location>
        <begin position="158"/>
        <end position="290"/>
    </location>
</feature>
<dbReference type="OMA" id="LVGWWST"/>
<dbReference type="PANTHER" id="PTHR10540">
    <property type="entry name" value="EUKARYOTIC TRANSLATION INITIATION FACTOR 3 SUBUNIT F-RELATED"/>
    <property type="match status" value="1"/>
</dbReference>
<evidence type="ECO:0008006" key="6">
    <source>
        <dbReference type="Google" id="ProtNLM"/>
    </source>
</evidence>
<dbReference type="InterPro" id="IPR024969">
    <property type="entry name" value="EIF3F/CSN6-like_C"/>
</dbReference>
<dbReference type="Proteomes" id="UP000193685">
    <property type="component" value="Unassembled WGS sequence"/>
</dbReference>
<name>A0A1Y2EZH7_PROLT</name>
<dbReference type="InterPro" id="IPR000555">
    <property type="entry name" value="JAMM/MPN+_dom"/>
</dbReference>
<dbReference type="EMBL" id="MCFI01000021">
    <property type="protein sequence ID" value="ORY77041.1"/>
    <property type="molecule type" value="Genomic_DNA"/>
</dbReference>
<reference evidence="4 5" key="1">
    <citation type="submission" date="2016-07" db="EMBL/GenBank/DDBJ databases">
        <title>Pervasive Adenine N6-methylation of Active Genes in Fungi.</title>
        <authorList>
            <consortium name="DOE Joint Genome Institute"/>
            <person name="Mondo S.J."/>
            <person name="Dannebaum R.O."/>
            <person name="Kuo R.C."/>
            <person name="Labutti K."/>
            <person name="Haridas S."/>
            <person name="Kuo A."/>
            <person name="Salamov A."/>
            <person name="Ahrendt S.R."/>
            <person name="Lipzen A."/>
            <person name="Sullivan W."/>
            <person name="Andreopoulos W.B."/>
            <person name="Clum A."/>
            <person name="Lindquist E."/>
            <person name="Daum C."/>
            <person name="Ramamoorthy G.K."/>
            <person name="Gryganskyi A."/>
            <person name="Culley D."/>
            <person name="Magnuson J.K."/>
            <person name="James T.Y."/>
            <person name="O'Malley M.A."/>
            <person name="Stajich J.E."/>
            <person name="Spatafora J.W."/>
            <person name="Visel A."/>
            <person name="Grigoriev I.V."/>
        </authorList>
    </citation>
    <scope>NUCLEOTIDE SEQUENCE [LARGE SCALE GENOMIC DNA]</scope>
    <source>
        <strain evidence="4 5">12-1054</strain>
    </source>
</reference>
<gene>
    <name evidence="4" type="ORF">BCR37DRAFT_383047</name>
</gene>
<sequence length="341" mass="36610">MASSTQLDIAIHPLVLLNISDFHVRLQAQASRDPCIGVCLGTLHGQLMTIENSFALKQATTTLDSAFLKTQVELYKQTFPTLEPVGVFVAASNSGMTAALSTFHAAVKAEYETCSLLLLLDTAALQSGASGTEIPLKVLDPTDTTSIRSLKWRLVTHEAERIAVDHVSRAANATLQGKKEEASEATRSKQVPDVILTPSEESDCTFLITQENALQVLRTRLQLLHRYVDAVQQGTLSGDPGILQRLNAILVRLPESAHVPNDATLQTEQEETAREVALVTLLSDMMALSTQMRTLASDVAKTRGSVGGVRSGLARGAASGGFEASLARHDMEATAAGFLYE</sequence>
<proteinExistence type="inferred from homology"/>
<evidence type="ECO:0000259" key="2">
    <source>
        <dbReference type="Pfam" id="PF01398"/>
    </source>
</evidence>
<organism evidence="4 5">
    <name type="scientific">Protomyces lactucae-debilis</name>
    <dbReference type="NCBI Taxonomy" id="2754530"/>
    <lineage>
        <taxon>Eukaryota</taxon>
        <taxon>Fungi</taxon>
        <taxon>Dikarya</taxon>
        <taxon>Ascomycota</taxon>
        <taxon>Taphrinomycotina</taxon>
        <taxon>Taphrinomycetes</taxon>
        <taxon>Taphrinales</taxon>
        <taxon>Protomycetaceae</taxon>
        <taxon>Protomyces</taxon>
    </lineage>
</organism>